<dbReference type="Proteomes" id="UP000230750">
    <property type="component" value="Unassembled WGS sequence"/>
</dbReference>
<dbReference type="SUPFAM" id="SSF48452">
    <property type="entry name" value="TPR-like"/>
    <property type="match status" value="1"/>
</dbReference>
<evidence type="ECO:0000313" key="8">
    <source>
        <dbReference type="EMBL" id="PIK55184.1"/>
    </source>
</evidence>
<dbReference type="InterPro" id="IPR059164">
    <property type="entry name" value="HAT_PRP39_C"/>
</dbReference>
<keyword evidence="9" id="KW-1185">Reference proteome</keyword>
<feature type="compositionally biased region" description="Basic and acidic residues" evidence="7">
    <location>
        <begin position="26"/>
        <end position="45"/>
    </location>
</feature>
<dbReference type="Pfam" id="PF23241">
    <property type="entry name" value="HAT_PRP39_C"/>
    <property type="match status" value="1"/>
</dbReference>
<feature type="compositionally biased region" description="Acidic residues" evidence="7">
    <location>
        <begin position="182"/>
        <end position="192"/>
    </location>
</feature>
<evidence type="ECO:0000256" key="1">
    <source>
        <dbReference type="ARBA" id="ARBA00004123"/>
    </source>
</evidence>
<dbReference type="GO" id="GO:0005685">
    <property type="term" value="C:U1 snRNP"/>
    <property type="evidence" value="ECO:0007669"/>
    <property type="project" value="TreeGrafter"/>
</dbReference>
<evidence type="ECO:0000256" key="6">
    <source>
        <dbReference type="ARBA" id="ARBA00038019"/>
    </source>
</evidence>
<dbReference type="OrthoDB" id="10265668at2759"/>
<keyword evidence="4" id="KW-0508">mRNA splicing</keyword>
<feature type="region of interest" description="Disordered" evidence="7">
    <location>
        <begin position="517"/>
        <end position="575"/>
    </location>
</feature>
<dbReference type="STRING" id="307972.A0A2G8L4J2"/>
<organism evidence="8 9">
    <name type="scientific">Stichopus japonicus</name>
    <name type="common">Sea cucumber</name>
    <dbReference type="NCBI Taxonomy" id="307972"/>
    <lineage>
        <taxon>Eukaryota</taxon>
        <taxon>Metazoa</taxon>
        <taxon>Echinodermata</taxon>
        <taxon>Eleutherozoa</taxon>
        <taxon>Echinozoa</taxon>
        <taxon>Holothuroidea</taxon>
        <taxon>Aspidochirotacea</taxon>
        <taxon>Aspidochirotida</taxon>
        <taxon>Stichopodidae</taxon>
        <taxon>Apostichopus</taxon>
    </lineage>
</organism>
<evidence type="ECO:0000256" key="2">
    <source>
        <dbReference type="ARBA" id="ARBA00022664"/>
    </source>
</evidence>
<gene>
    <name evidence="8" type="ORF">BSL78_07914</name>
</gene>
<dbReference type="GO" id="GO:0000243">
    <property type="term" value="C:commitment complex"/>
    <property type="evidence" value="ECO:0007669"/>
    <property type="project" value="TreeGrafter"/>
</dbReference>
<dbReference type="SMART" id="SM00386">
    <property type="entry name" value="HAT"/>
    <property type="match status" value="6"/>
</dbReference>
<feature type="region of interest" description="Disordered" evidence="7">
    <location>
        <begin position="1"/>
        <end position="47"/>
    </location>
</feature>
<dbReference type="InterPro" id="IPR011990">
    <property type="entry name" value="TPR-like_helical_dom_sf"/>
</dbReference>
<dbReference type="FunFam" id="1.25.40.10:FF:000063">
    <property type="entry name" value="Pre-mRNA processing factor 39"/>
    <property type="match status" value="1"/>
</dbReference>
<evidence type="ECO:0000256" key="5">
    <source>
        <dbReference type="ARBA" id="ARBA00023242"/>
    </source>
</evidence>
<feature type="compositionally biased region" description="Basic and acidic residues" evidence="7">
    <location>
        <begin position="212"/>
        <end position="224"/>
    </location>
</feature>
<dbReference type="GO" id="GO:0000395">
    <property type="term" value="P:mRNA 5'-splice site recognition"/>
    <property type="evidence" value="ECO:0007669"/>
    <property type="project" value="TreeGrafter"/>
</dbReference>
<dbReference type="PANTHER" id="PTHR17204">
    <property type="entry name" value="PRE-MRNA PROCESSING PROTEIN PRP39-RELATED"/>
    <property type="match status" value="1"/>
</dbReference>
<reference evidence="8 9" key="1">
    <citation type="journal article" date="2017" name="PLoS Biol.">
        <title>The sea cucumber genome provides insights into morphological evolution and visceral regeneration.</title>
        <authorList>
            <person name="Zhang X."/>
            <person name="Sun L."/>
            <person name="Yuan J."/>
            <person name="Sun Y."/>
            <person name="Gao Y."/>
            <person name="Zhang L."/>
            <person name="Li S."/>
            <person name="Dai H."/>
            <person name="Hamel J.F."/>
            <person name="Liu C."/>
            <person name="Yu Y."/>
            <person name="Liu S."/>
            <person name="Lin W."/>
            <person name="Guo K."/>
            <person name="Jin S."/>
            <person name="Xu P."/>
            <person name="Storey K.B."/>
            <person name="Huan P."/>
            <person name="Zhang T."/>
            <person name="Zhou Y."/>
            <person name="Zhang J."/>
            <person name="Lin C."/>
            <person name="Li X."/>
            <person name="Xing L."/>
            <person name="Huo D."/>
            <person name="Sun M."/>
            <person name="Wang L."/>
            <person name="Mercier A."/>
            <person name="Li F."/>
            <person name="Yang H."/>
            <person name="Xiang J."/>
        </authorList>
    </citation>
    <scope>NUCLEOTIDE SEQUENCE [LARGE SCALE GENOMIC DNA]</scope>
    <source>
        <strain evidence="8">Shaxun</strain>
        <tissue evidence="8">Muscle</tissue>
    </source>
</reference>
<accession>A0A2G8L4J2</accession>
<dbReference type="GO" id="GO:0071004">
    <property type="term" value="C:U2-type prespliceosome"/>
    <property type="evidence" value="ECO:0007669"/>
    <property type="project" value="TreeGrafter"/>
</dbReference>
<dbReference type="PANTHER" id="PTHR17204:SF5">
    <property type="entry name" value="PRE-MRNA-PROCESSING FACTOR 39"/>
    <property type="match status" value="1"/>
</dbReference>
<comment type="subcellular location">
    <subcellularLocation>
        <location evidence="1">Nucleus</location>
    </subcellularLocation>
</comment>
<proteinExistence type="inferred from homology"/>
<dbReference type="Gene3D" id="1.25.40.10">
    <property type="entry name" value="Tetratricopeptide repeat domain"/>
    <property type="match status" value="2"/>
</dbReference>
<evidence type="ECO:0000256" key="3">
    <source>
        <dbReference type="ARBA" id="ARBA00022737"/>
    </source>
</evidence>
<keyword evidence="3" id="KW-0677">Repeat</keyword>
<evidence type="ECO:0008006" key="10">
    <source>
        <dbReference type="Google" id="ProtNLM"/>
    </source>
</evidence>
<evidence type="ECO:0000256" key="7">
    <source>
        <dbReference type="SAM" id="MobiDB-lite"/>
    </source>
</evidence>
<comment type="caution">
    <text evidence="8">The sequence shown here is derived from an EMBL/GenBank/DDBJ whole genome shotgun (WGS) entry which is preliminary data.</text>
</comment>
<evidence type="ECO:0000313" key="9">
    <source>
        <dbReference type="Proteomes" id="UP000230750"/>
    </source>
</evidence>
<keyword evidence="5" id="KW-0539">Nucleus</keyword>
<feature type="region of interest" description="Disordered" evidence="7">
    <location>
        <begin position="170"/>
        <end position="224"/>
    </location>
</feature>
<keyword evidence="2" id="KW-0507">mRNA processing</keyword>
<dbReference type="GO" id="GO:0030627">
    <property type="term" value="F:pre-mRNA 5'-splice site binding"/>
    <property type="evidence" value="ECO:0007669"/>
    <property type="project" value="TreeGrafter"/>
</dbReference>
<feature type="compositionally biased region" description="Basic and acidic residues" evidence="7">
    <location>
        <begin position="529"/>
        <end position="552"/>
    </location>
</feature>
<dbReference type="Pfam" id="PF23240">
    <property type="entry name" value="HAT_PRP39_N"/>
    <property type="match status" value="1"/>
</dbReference>
<evidence type="ECO:0000256" key="4">
    <source>
        <dbReference type="ARBA" id="ARBA00023187"/>
    </source>
</evidence>
<protein>
    <recommendedName>
        <fullName evidence="10">Pre-mRNA-processing factor 39</fullName>
    </recommendedName>
</protein>
<dbReference type="AlphaFoldDB" id="A0A2G8L4J2"/>
<name>A0A2G8L4J2_STIJA</name>
<dbReference type="EMBL" id="MRZV01000223">
    <property type="protein sequence ID" value="PIK55184.1"/>
    <property type="molecule type" value="Genomic_DNA"/>
</dbReference>
<comment type="similarity">
    <text evidence="6">Belongs to the PRP39 family.</text>
</comment>
<dbReference type="InterPro" id="IPR003107">
    <property type="entry name" value="HAT"/>
</dbReference>
<feature type="compositionally biased region" description="Polar residues" evidence="7">
    <location>
        <begin position="553"/>
        <end position="563"/>
    </location>
</feature>
<sequence length="616" mass="71495">MSDVPSEADPSSSEKEEKQADEEKDSSDKSSDDESEENKSKEPVKPPELQKYWEAVRNHPGDFTGWTYLLQYVEQKNIIGFYREAFDEFFQHYPYCYGYWKKYGETERKHGNSALAYEVYERGVKAIPLCSDLWIHYITFQMQNLLKDENREAKIRELFERALKNGVEGIPGIEALPGEDGSPGEEVEMVEEGDSKEKEDLPPGIELAPPGEDDKEKEGVSDEKELEAIKELATRVREEIFTKTEEELNKRLKFEEQIRRPYFHAKPLEKGQIKNWKEYLDYEIENGSMERTIVLFERCLVACALYEEMWLKYAKHMETTDPEAASEIYQRACTIHLPKKPMLHLKWAAFEESKGNIDAARKVLSDVEQSIPDLVTLTLERINLERRQKKYTKVTTMFKDKMEASKKRDHLTFFACKLACFLHKVVGDLEAAKEVLKGAVDNNGIKEVLYMKLVDLEYQRTPIDEEQTFHVFQEVLEKDLPLETKVMFSKRKLEFTRDFCQDVNRFQTALEEHNKLVKSHQSLSKKRKHTDEGGDGGDQKKSKVAGDTKTEETASQGNYNQSAVGFPQPQYPQYQPQVDQSYNYQQQWSAYQNPYGYHNLNNGAVMALAITLLEKK</sequence>